<dbReference type="STRING" id="2282107.A0A286UGS6"/>
<evidence type="ECO:0000313" key="2">
    <source>
        <dbReference type="EMBL" id="PAV18826.1"/>
    </source>
</evidence>
<comment type="caution">
    <text evidence="2">The sequence shown here is derived from an EMBL/GenBank/DDBJ whole genome shotgun (WGS) entry which is preliminary data.</text>
</comment>
<dbReference type="PANTHER" id="PTHR43130:SF15">
    <property type="entry name" value="THIJ_PFPI FAMILY PROTEIN (AFU_ORTHOLOGUE AFUA_5G14240)"/>
    <property type="match status" value="1"/>
</dbReference>
<dbReference type="InterPro" id="IPR029062">
    <property type="entry name" value="Class_I_gatase-like"/>
</dbReference>
<dbReference type="InterPro" id="IPR002818">
    <property type="entry name" value="DJ-1/PfpI"/>
</dbReference>
<dbReference type="EMBL" id="NBII01000005">
    <property type="protein sequence ID" value="PAV18826.1"/>
    <property type="molecule type" value="Genomic_DNA"/>
</dbReference>
<dbReference type="Proteomes" id="UP000217199">
    <property type="component" value="Unassembled WGS sequence"/>
</dbReference>
<dbReference type="InterPro" id="IPR052158">
    <property type="entry name" value="INH-QAR"/>
</dbReference>
<dbReference type="SUPFAM" id="SSF52317">
    <property type="entry name" value="Class I glutamine amidotransferase-like"/>
    <property type="match status" value="1"/>
</dbReference>
<dbReference type="PANTHER" id="PTHR43130">
    <property type="entry name" value="ARAC-FAMILY TRANSCRIPTIONAL REGULATOR"/>
    <property type="match status" value="1"/>
</dbReference>
<dbReference type="OrthoDB" id="543156at2759"/>
<dbReference type="Pfam" id="PF01965">
    <property type="entry name" value="DJ-1_PfpI"/>
    <property type="match status" value="1"/>
</dbReference>
<gene>
    <name evidence="2" type="ORF">PNOK_0566900</name>
</gene>
<name>A0A286UGS6_9AGAM</name>
<keyword evidence="3" id="KW-1185">Reference proteome</keyword>
<organism evidence="2 3">
    <name type="scientific">Pyrrhoderma noxium</name>
    <dbReference type="NCBI Taxonomy" id="2282107"/>
    <lineage>
        <taxon>Eukaryota</taxon>
        <taxon>Fungi</taxon>
        <taxon>Dikarya</taxon>
        <taxon>Basidiomycota</taxon>
        <taxon>Agaricomycotina</taxon>
        <taxon>Agaricomycetes</taxon>
        <taxon>Hymenochaetales</taxon>
        <taxon>Hymenochaetaceae</taxon>
        <taxon>Pyrrhoderma</taxon>
    </lineage>
</organism>
<accession>A0A286UGS6</accession>
<dbReference type="GO" id="GO:0016740">
    <property type="term" value="F:transferase activity"/>
    <property type="evidence" value="ECO:0007669"/>
    <property type="project" value="UniProtKB-KW"/>
</dbReference>
<keyword evidence="2" id="KW-0315">Glutamine amidotransferase</keyword>
<feature type="domain" description="DJ-1/PfpI" evidence="1">
    <location>
        <begin position="6"/>
        <end position="187"/>
    </location>
</feature>
<protein>
    <submittedName>
        <fullName evidence="2">Class I glutamine amidotransferase</fullName>
    </submittedName>
</protein>
<dbReference type="AlphaFoldDB" id="A0A286UGS6"/>
<reference evidence="2 3" key="1">
    <citation type="journal article" date="2017" name="Mol. Ecol.">
        <title>Comparative and population genomic landscape of Phellinus noxius: A hypervariable fungus causing root rot in trees.</title>
        <authorList>
            <person name="Chung C.L."/>
            <person name="Lee T.J."/>
            <person name="Akiba M."/>
            <person name="Lee H.H."/>
            <person name="Kuo T.H."/>
            <person name="Liu D."/>
            <person name="Ke H.M."/>
            <person name="Yokoi T."/>
            <person name="Roa M.B."/>
            <person name="Lu M.J."/>
            <person name="Chang Y.Y."/>
            <person name="Ann P.J."/>
            <person name="Tsai J.N."/>
            <person name="Chen C.Y."/>
            <person name="Tzean S.S."/>
            <person name="Ota Y."/>
            <person name="Hattori T."/>
            <person name="Sahashi N."/>
            <person name="Liou R.F."/>
            <person name="Kikuchi T."/>
            <person name="Tsai I.J."/>
        </authorList>
    </citation>
    <scope>NUCLEOTIDE SEQUENCE [LARGE SCALE GENOMIC DNA]</scope>
    <source>
        <strain evidence="2 3">FFPRI411160</strain>
    </source>
</reference>
<sequence>MAETLSVAVCLFPNVTSLDYQGPVELFGFLTPDRSQKHLPSNPTITFKLTYLSHTLDPIKPLSGPTLLPDLTYNSIITDGIQYDILLVPGGPEAQPDLVPPDLIDFLKRQIPKARYVLSICTGSWILAGTGFLDGKRATTNKASFTMCKKATSEKINWVAEARWVEDGKLWTSSGVTAGADMANAFLTHLVGDEIMTAVRGIVELSARKENQDEFAKYYGLV</sequence>
<dbReference type="CDD" id="cd03139">
    <property type="entry name" value="GATase1_PfpI_2"/>
    <property type="match status" value="1"/>
</dbReference>
<evidence type="ECO:0000259" key="1">
    <source>
        <dbReference type="Pfam" id="PF01965"/>
    </source>
</evidence>
<dbReference type="Gene3D" id="3.40.50.880">
    <property type="match status" value="1"/>
</dbReference>
<evidence type="ECO:0000313" key="3">
    <source>
        <dbReference type="Proteomes" id="UP000217199"/>
    </source>
</evidence>
<dbReference type="InParanoid" id="A0A286UGS6"/>
<proteinExistence type="predicted"/>